<proteinExistence type="predicted"/>
<organism evidence="10 11">
    <name type="scientific">Citroniella saccharovorans</name>
    <dbReference type="NCBI Taxonomy" id="2053367"/>
    <lineage>
        <taxon>Bacteria</taxon>
        <taxon>Bacillati</taxon>
        <taxon>Bacillota</taxon>
        <taxon>Tissierellia</taxon>
        <taxon>Tissierellales</taxon>
        <taxon>Peptoniphilaceae</taxon>
        <taxon>Citroniella</taxon>
    </lineage>
</organism>
<evidence type="ECO:0000256" key="6">
    <source>
        <dbReference type="PROSITE-ProRule" id="PRU00169"/>
    </source>
</evidence>
<dbReference type="Pfam" id="PF00486">
    <property type="entry name" value="Trans_reg_C"/>
    <property type="match status" value="1"/>
</dbReference>
<keyword evidence="11" id="KW-1185">Reference proteome</keyword>
<dbReference type="GO" id="GO:0000156">
    <property type="term" value="F:phosphorelay response regulator activity"/>
    <property type="evidence" value="ECO:0007669"/>
    <property type="project" value="TreeGrafter"/>
</dbReference>
<evidence type="ECO:0000256" key="1">
    <source>
        <dbReference type="ARBA" id="ARBA00022553"/>
    </source>
</evidence>
<evidence type="ECO:0000259" key="9">
    <source>
        <dbReference type="PROSITE" id="PS51755"/>
    </source>
</evidence>
<protein>
    <submittedName>
        <fullName evidence="10">Response regulator transcription factor</fullName>
    </submittedName>
</protein>
<dbReference type="Gene3D" id="3.40.50.2300">
    <property type="match status" value="1"/>
</dbReference>
<dbReference type="AlphaFoldDB" id="A0AAW9MYW1"/>
<sequence>MKILLVEDEKKISNIVKSYLEKEKFEVSQAFDGMTALDKFNSENFNLIILDLMIPIIRGEEVMNIIRESSNIPIIILTSKTEEEDKISNFEIGCDDYITKPFSPKELILRVKALLRRSTLKSNINLNTLTFKNGSLVFNLDSKIVKLNNKNINLTLAEYNILLTLFKNTNKVFTREELINLVFDEDFDSFDRAIDTHIKNIRSKLNDNPKSPKFIKTVYGLGYKAVD</sequence>
<keyword evidence="4 7" id="KW-0238">DNA-binding</keyword>
<dbReference type="RefSeq" id="WP_324619758.1">
    <property type="nucleotide sequence ID" value="NZ_JAYKOT010000003.1"/>
</dbReference>
<dbReference type="GO" id="GO:0000976">
    <property type="term" value="F:transcription cis-regulatory region binding"/>
    <property type="evidence" value="ECO:0007669"/>
    <property type="project" value="TreeGrafter"/>
</dbReference>
<dbReference type="EMBL" id="JAYKOT010000003">
    <property type="protein sequence ID" value="MEB3429575.1"/>
    <property type="molecule type" value="Genomic_DNA"/>
</dbReference>
<dbReference type="PANTHER" id="PTHR48111:SF73">
    <property type="entry name" value="ALKALINE PHOSPHATASE SYNTHESIS TRANSCRIPTIONAL REGULATORY PROTEIN PHOP"/>
    <property type="match status" value="1"/>
</dbReference>
<evidence type="ECO:0000256" key="4">
    <source>
        <dbReference type="ARBA" id="ARBA00023125"/>
    </source>
</evidence>
<dbReference type="Gene3D" id="1.10.10.10">
    <property type="entry name" value="Winged helix-like DNA-binding domain superfamily/Winged helix DNA-binding domain"/>
    <property type="match status" value="1"/>
</dbReference>
<dbReference type="FunFam" id="3.40.50.2300:FF:000001">
    <property type="entry name" value="DNA-binding response regulator PhoB"/>
    <property type="match status" value="1"/>
</dbReference>
<evidence type="ECO:0000256" key="7">
    <source>
        <dbReference type="PROSITE-ProRule" id="PRU01091"/>
    </source>
</evidence>
<evidence type="ECO:0000259" key="8">
    <source>
        <dbReference type="PROSITE" id="PS50110"/>
    </source>
</evidence>
<keyword evidence="2" id="KW-0902">Two-component regulatory system</keyword>
<dbReference type="GO" id="GO:0006355">
    <property type="term" value="P:regulation of DNA-templated transcription"/>
    <property type="evidence" value="ECO:0007669"/>
    <property type="project" value="InterPro"/>
</dbReference>
<dbReference type="PROSITE" id="PS50110">
    <property type="entry name" value="RESPONSE_REGULATORY"/>
    <property type="match status" value="1"/>
</dbReference>
<dbReference type="SUPFAM" id="SSF52172">
    <property type="entry name" value="CheY-like"/>
    <property type="match status" value="1"/>
</dbReference>
<feature type="DNA-binding region" description="OmpR/PhoB-type" evidence="7">
    <location>
        <begin position="126"/>
        <end position="227"/>
    </location>
</feature>
<comment type="caution">
    <text evidence="10">The sequence shown here is derived from an EMBL/GenBank/DDBJ whole genome shotgun (WGS) entry which is preliminary data.</text>
</comment>
<feature type="modified residue" description="4-aspartylphosphate" evidence="6">
    <location>
        <position position="51"/>
    </location>
</feature>
<dbReference type="SUPFAM" id="SSF46894">
    <property type="entry name" value="C-terminal effector domain of the bipartite response regulators"/>
    <property type="match status" value="1"/>
</dbReference>
<dbReference type="InterPro" id="IPR016032">
    <property type="entry name" value="Sig_transdc_resp-reg_C-effctor"/>
</dbReference>
<dbReference type="GO" id="GO:0032993">
    <property type="term" value="C:protein-DNA complex"/>
    <property type="evidence" value="ECO:0007669"/>
    <property type="project" value="TreeGrafter"/>
</dbReference>
<dbReference type="PROSITE" id="PS51755">
    <property type="entry name" value="OMPR_PHOB"/>
    <property type="match status" value="1"/>
</dbReference>
<name>A0AAW9MYW1_9FIRM</name>
<dbReference type="CDD" id="cd00383">
    <property type="entry name" value="trans_reg_C"/>
    <property type="match status" value="1"/>
</dbReference>
<feature type="domain" description="Response regulatory" evidence="8">
    <location>
        <begin position="2"/>
        <end position="115"/>
    </location>
</feature>
<evidence type="ECO:0000313" key="10">
    <source>
        <dbReference type="EMBL" id="MEB3429575.1"/>
    </source>
</evidence>
<gene>
    <name evidence="10" type="ORF">VLK81_06050</name>
</gene>
<dbReference type="InterPro" id="IPR011006">
    <property type="entry name" value="CheY-like_superfamily"/>
</dbReference>
<dbReference type="InterPro" id="IPR001867">
    <property type="entry name" value="OmpR/PhoB-type_DNA-bd"/>
</dbReference>
<keyword evidence="3" id="KW-0805">Transcription regulation</keyword>
<dbReference type="Proteomes" id="UP001357733">
    <property type="component" value="Unassembled WGS sequence"/>
</dbReference>
<reference evidence="10 11" key="1">
    <citation type="submission" date="2024-01" db="EMBL/GenBank/DDBJ databases">
        <title>Complete genome sequence of Citroniella saccharovorans strain M6.X9, isolated from human fecal sample.</title>
        <authorList>
            <person name="Cheng G."/>
            <person name="Westerholm M."/>
            <person name="Schnurer A."/>
        </authorList>
    </citation>
    <scope>NUCLEOTIDE SEQUENCE [LARGE SCALE GENOMIC DNA]</scope>
    <source>
        <strain evidence="10 11">DSM 29873</strain>
    </source>
</reference>
<dbReference type="Gene3D" id="6.10.250.690">
    <property type="match status" value="1"/>
</dbReference>
<keyword evidence="5" id="KW-0804">Transcription</keyword>
<keyword evidence="1 6" id="KW-0597">Phosphoprotein</keyword>
<feature type="domain" description="OmpR/PhoB-type" evidence="9">
    <location>
        <begin position="126"/>
        <end position="227"/>
    </location>
</feature>
<dbReference type="SMART" id="SM00448">
    <property type="entry name" value="REC"/>
    <property type="match status" value="1"/>
</dbReference>
<evidence type="ECO:0000256" key="5">
    <source>
        <dbReference type="ARBA" id="ARBA00023163"/>
    </source>
</evidence>
<dbReference type="GO" id="GO:0005829">
    <property type="term" value="C:cytosol"/>
    <property type="evidence" value="ECO:0007669"/>
    <property type="project" value="TreeGrafter"/>
</dbReference>
<dbReference type="InterPro" id="IPR039420">
    <property type="entry name" value="WalR-like"/>
</dbReference>
<evidence type="ECO:0000256" key="3">
    <source>
        <dbReference type="ARBA" id="ARBA00023015"/>
    </source>
</evidence>
<accession>A0AAW9MYW1</accession>
<dbReference type="Pfam" id="PF00072">
    <property type="entry name" value="Response_reg"/>
    <property type="match status" value="1"/>
</dbReference>
<dbReference type="PANTHER" id="PTHR48111">
    <property type="entry name" value="REGULATOR OF RPOS"/>
    <property type="match status" value="1"/>
</dbReference>
<evidence type="ECO:0000313" key="11">
    <source>
        <dbReference type="Proteomes" id="UP001357733"/>
    </source>
</evidence>
<dbReference type="SMART" id="SM00862">
    <property type="entry name" value="Trans_reg_C"/>
    <property type="match status" value="1"/>
</dbReference>
<evidence type="ECO:0000256" key="2">
    <source>
        <dbReference type="ARBA" id="ARBA00023012"/>
    </source>
</evidence>
<dbReference type="InterPro" id="IPR036388">
    <property type="entry name" value="WH-like_DNA-bd_sf"/>
</dbReference>
<dbReference type="InterPro" id="IPR001789">
    <property type="entry name" value="Sig_transdc_resp-reg_receiver"/>
</dbReference>